<name>A0A090QWZ5_NONUL</name>
<evidence type="ECO:0000313" key="2">
    <source>
        <dbReference type="EMBL" id="GAK99941.1"/>
    </source>
</evidence>
<dbReference type="AlphaFoldDB" id="A0A090QWZ5"/>
<sequence length="144" mass="16304">MKLFAPAMTLSLLLLLSNTVNAQKDKPTAQEVSKAKTLKEKYEDEDVVISDKKTEITFSRNSRTNKVEVREEITTTFFSIASRADIGYSTGYDNESSIETLNLTDKRNKRIAWNINDEATLLSLFSITITVSNMQNSPFHYKAI</sequence>
<feature type="chain" id="PRO_5001862099" evidence="1">
    <location>
        <begin position="23"/>
        <end position="144"/>
    </location>
</feature>
<evidence type="ECO:0000256" key="1">
    <source>
        <dbReference type="SAM" id="SignalP"/>
    </source>
</evidence>
<comment type="caution">
    <text evidence="2">The sequence shown here is derived from an EMBL/GenBank/DDBJ whole genome shotgun (WGS) entry which is preliminary data.</text>
</comment>
<accession>A0A090QWZ5</accession>
<gene>
    <name evidence="2" type="ORF">JCM19314_1126</name>
</gene>
<dbReference type="Proteomes" id="UP000029226">
    <property type="component" value="Unassembled WGS sequence"/>
</dbReference>
<proteinExistence type="predicted"/>
<keyword evidence="1" id="KW-0732">Signal</keyword>
<reference evidence="2 3" key="1">
    <citation type="journal article" date="2014" name="Genome Announc.">
        <title>Draft Genome Sequences of Marine Flavobacterium Nonlabens Strains NR17, NR24, NR27, NR32, NR33, and Ara13.</title>
        <authorList>
            <person name="Nakanishi M."/>
            <person name="Meirelles P."/>
            <person name="Suzuki R."/>
            <person name="Takatani N."/>
            <person name="Mino S."/>
            <person name="Suda W."/>
            <person name="Oshima K."/>
            <person name="Hattori M."/>
            <person name="Ohkuma M."/>
            <person name="Hosokawa M."/>
            <person name="Miyashita K."/>
            <person name="Thompson F.L."/>
            <person name="Niwa A."/>
            <person name="Sawabe T."/>
            <person name="Sawabe T."/>
        </authorList>
    </citation>
    <scope>NUCLEOTIDE SEQUENCE [LARGE SCALE GENOMIC DNA]</scope>
    <source>
        <strain evidence="3">JCM19314</strain>
    </source>
</reference>
<protein>
    <submittedName>
        <fullName evidence="2">Uncharacterized protein</fullName>
    </submittedName>
</protein>
<evidence type="ECO:0000313" key="3">
    <source>
        <dbReference type="Proteomes" id="UP000029226"/>
    </source>
</evidence>
<feature type="signal peptide" evidence="1">
    <location>
        <begin position="1"/>
        <end position="22"/>
    </location>
</feature>
<organism evidence="2 3">
    <name type="scientific">Nonlabens ulvanivorans</name>
    <name type="common">Persicivirga ulvanivorans</name>
    <dbReference type="NCBI Taxonomy" id="906888"/>
    <lineage>
        <taxon>Bacteria</taxon>
        <taxon>Pseudomonadati</taxon>
        <taxon>Bacteroidota</taxon>
        <taxon>Flavobacteriia</taxon>
        <taxon>Flavobacteriales</taxon>
        <taxon>Flavobacteriaceae</taxon>
        <taxon>Nonlabens</taxon>
    </lineage>
</organism>
<dbReference type="EMBL" id="BBMM01000003">
    <property type="protein sequence ID" value="GAK99941.1"/>
    <property type="molecule type" value="Genomic_DNA"/>
</dbReference>